<keyword evidence="1" id="KW-0349">Heme</keyword>
<dbReference type="Gene3D" id="3.30.70.3420">
    <property type="match status" value="1"/>
</dbReference>
<dbReference type="GO" id="GO:0016491">
    <property type="term" value="F:oxidoreductase activity"/>
    <property type="evidence" value="ECO:0007669"/>
    <property type="project" value="InterPro"/>
</dbReference>
<gene>
    <name evidence="4" type="ORF">RJN63_20280</name>
</gene>
<reference evidence="4" key="1">
    <citation type="submission" date="2023-02" db="EMBL/GenBank/DDBJ databases">
        <title>Description of Herbaspirillum huttiense subsp. nephrolepsisexaltata and Herbaspirillum huttiense subsp. lycopersicon.</title>
        <authorList>
            <person name="Poudel M."/>
            <person name="Sharma A."/>
            <person name="Goss E."/>
            <person name="Tapia J.H."/>
            <person name="Harmon C.M."/>
            <person name="Jones J.B."/>
        </authorList>
    </citation>
    <scope>NUCLEOTIDE SEQUENCE</scope>
    <source>
        <strain evidence="4">NC40101</strain>
    </source>
</reference>
<sequence>MSVIHTAFVAGLSGGWRILRVDAVVGESLAVAGRLAVAGPGEAQSTATPGVQWRLDGATGHARYATRHELDTLGAVQQGLGRPEARCAALIPIRKNPAWWALAQDERRALLEEQSHHIAIGLEYLPPIARRLYHARELGQPFDFLTWFEYAPEHAEAFEELVARLRRSAEWQFVDREVDIRLVYDEPARQGAAG</sequence>
<dbReference type="AlphaFoldDB" id="A0AAE4K606"/>
<dbReference type="GO" id="GO:0046872">
    <property type="term" value="F:metal ion binding"/>
    <property type="evidence" value="ECO:0007669"/>
    <property type="project" value="UniProtKB-KW"/>
</dbReference>
<proteinExistence type="predicted"/>
<dbReference type="SUPFAM" id="SSF54909">
    <property type="entry name" value="Dimeric alpha+beta barrel"/>
    <property type="match status" value="1"/>
</dbReference>
<keyword evidence="3" id="KW-0408">Iron</keyword>
<evidence type="ECO:0000256" key="3">
    <source>
        <dbReference type="ARBA" id="ARBA00023004"/>
    </source>
</evidence>
<keyword evidence="2" id="KW-0479">Metal-binding</keyword>
<dbReference type="Pfam" id="PF06778">
    <property type="entry name" value="Chlor_dismutase"/>
    <property type="match status" value="1"/>
</dbReference>
<organism evidence="4">
    <name type="scientific">Herbaspirillum huttiense subsp. nephrolepidis</name>
    <dbReference type="NCBI Taxonomy" id="3075126"/>
    <lineage>
        <taxon>Bacteria</taxon>
        <taxon>Pseudomonadati</taxon>
        <taxon>Pseudomonadota</taxon>
        <taxon>Betaproteobacteria</taxon>
        <taxon>Burkholderiales</taxon>
        <taxon>Oxalobacteraceae</taxon>
        <taxon>Herbaspirillum</taxon>
    </lineage>
</organism>
<evidence type="ECO:0000313" key="4">
    <source>
        <dbReference type="EMBL" id="MDT0339185.1"/>
    </source>
</evidence>
<evidence type="ECO:0000256" key="2">
    <source>
        <dbReference type="ARBA" id="ARBA00022723"/>
    </source>
</evidence>
<accession>A0AAE4K606</accession>
<dbReference type="RefSeq" id="WP_310836094.1">
    <property type="nucleotide sequence ID" value="NZ_JAVLSM010000002.1"/>
</dbReference>
<dbReference type="InterPro" id="IPR011008">
    <property type="entry name" value="Dimeric_a/b-barrel"/>
</dbReference>
<dbReference type="GO" id="GO:0020037">
    <property type="term" value="F:heme binding"/>
    <property type="evidence" value="ECO:0007669"/>
    <property type="project" value="InterPro"/>
</dbReference>
<dbReference type="EMBL" id="JAVRAA010000012">
    <property type="protein sequence ID" value="MDT0339185.1"/>
    <property type="molecule type" value="Genomic_DNA"/>
</dbReference>
<name>A0AAE4K606_9BURK</name>
<evidence type="ECO:0000256" key="1">
    <source>
        <dbReference type="ARBA" id="ARBA00022617"/>
    </source>
</evidence>
<protein>
    <submittedName>
        <fullName evidence="4">Chlorite dismutase family protein</fullName>
    </submittedName>
</protein>
<dbReference type="InterPro" id="IPR010644">
    <property type="entry name" value="ChdC/CLD"/>
</dbReference>
<comment type="caution">
    <text evidence="4">The sequence shown here is derived from an EMBL/GenBank/DDBJ whole genome shotgun (WGS) entry which is preliminary data.</text>
</comment>